<organism evidence="1 2">
    <name type="scientific">Strongylus vulgaris</name>
    <name type="common">Blood worm</name>
    <dbReference type="NCBI Taxonomy" id="40348"/>
    <lineage>
        <taxon>Eukaryota</taxon>
        <taxon>Metazoa</taxon>
        <taxon>Ecdysozoa</taxon>
        <taxon>Nematoda</taxon>
        <taxon>Chromadorea</taxon>
        <taxon>Rhabditida</taxon>
        <taxon>Rhabditina</taxon>
        <taxon>Rhabditomorpha</taxon>
        <taxon>Strongyloidea</taxon>
        <taxon>Strongylidae</taxon>
        <taxon>Strongylus</taxon>
    </lineage>
</organism>
<dbReference type="Proteomes" id="UP000270094">
    <property type="component" value="Unassembled WGS sequence"/>
</dbReference>
<dbReference type="EMBL" id="UYYB01102403">
    <property type="protein sequence ID" value="VDM78588.1"/>
    <property type="molecule type" value="Genomic_DNA"/>
</dbReference>
<name>A0A3P7LHB6_STRVU</name>
<dbReference type="AlphaFoldDB" id="A0A3P7LHB6"/>
<evidence type="ECO:0000313" key="2">
    <source>
        <dbReference type="Proteomes" id="UP000270094"/>
    </source>
</evidence>
<accession>A0A3P7LHB6</accession>
<evidence type="ECO:0000313" key="1">
    <source>
        <dbReference type="EMBL" id="VDM78588.1"/>
    </source>
</evidence>
<reference evidence="1 2" key="1">
    <citation type="submission" date="2018-11" db="EMBL/GenBank/DDBJ databases">
        <authorList>
            <consortium name="Pathogen Informatics"/>
        </authorList>
    </citation>
    <scope>NUCLEOTIDE SEQUENCE [LARGE SCALE GENOMIC DNA]</scope>
</reference>
<gene>
    <name evidence="1" type="ORF">SVUK_LOCUS13586</name>
</gene>
<protein>
    <submittedName>
        <fullName evidence="1">Uncharacterized protein</fullName>
    </submittedName>
</protein>
<dbReference type="OrthoDB" id="5865156at2759"/>
<keyword evidence="2" id="KW-1185">Reference proteome</keyword>
<proteinExistence type="predicted"/>
<sequence>MWYDPLAGPIELSLCRPGNTSWSYDRNLLVKKNVIDNRLREFAGEVEERKMKMLRRLPQSVGNSNRLDNS</sequence>